<gene>
    <name evidence="2" type="ORF">C2G38_2111431</name>
</gene>
<dbReference type="OrthoDB" id="2308044at2759"/>
<dbReference type="Proteomes" id="UP000266673">
    <property type="component" value="Unassembled WGS sequence"/>
</dbReference>
<name>A0A397UME6_9GLOM</name>
<keyword evidence="3" id="KW-1185">Reference proteome</keyword>
<organism evidence="2 3">
    <name type="scientific">Gigaspora rosea</name>
    <dbReference type="NCBI Taxonomy" id="44941"/>
    <lineage>
        <taxon>Eukaryota</taxon>
        <taxon>Fungi</taxon>
        <taxon>Fungi incertae sedis</taxon>
        <taxon>Mucoromycota</taxon>
        <taxon>Glomeromycotina</taxon>
        <taxon>Glomeromycetes</taxon>
        <taxon>Diversisporales</taxon>
        <taxon>Gigasporaceae</taxon>
        <taxon>Gigaspora</taxon>
    </lineage>
</organism>
<evidence type="ECO:0000313" key="2">
    <source>
        <dbReference type="EMBL" id="RIB08316.1"/>
    </source>
</evidence>
<reference evidence="2 3" key="1">
    <citation type="submission" date="2018-06" db="EMBL/GenBank/DDBJ databases">
        <title>Comparative genomics reveals the genomic features of Rhizophagus irregularis, R. cerebriforme, R. diaphanum and Gigaspora rosea, and their symbiotic lifestyle signature.</title>
        <authorList>
            <person name="Morin E."/>
            <person name="San Clemente H."/>
            <person name="Chen E.C.H."/>
            <person name="De La Providencia I."/>
            <person name="Hainaut M."/>
            <person name="Kuo A."/>
            <person name="Kohler A."/>
            <person name="Murat C."/>
            <person name="Tang N."/>
            <person name="Roy S."/>
            <person name="Loubradou J."/>
            <person name="Henrissat B."/>
            <person name="Grigoriev I.V."/>
            <person name="Corradi N."/>
            <person name="Roux C."/>
            <person name="Martin F.M."/>
        </authorList>
    </citation>
    <scope>NUCLEOTIDE SEQUENCE [LARGE SCALE GENOMIC DNA]</scope>
    <source>
        <strain evidence="2 3">DAOM 194757</strain>
    </source>
</reference>
<comment type="caution">
    <text evidence="2">The sequence shown here is derived from an EMBL/GenBank/DDBJ whole genome shotgun (WGS) entry which is preliminary data.</text>
</comment>
<keyword evidence="1" id="KW-0732">Signal</keyword>
<proteinExistence type="predicted"/>
<evidence type="ECO:0000313" key="3">
    <source>
        <dbReference type="Proteomes" id="UP000266673"/>
    </source>
</evidence>
<protein>
    <recommendedName>
        <fullName evidence="4">Phosphatidylglycerol/phosphatidylinositol transfer protein</fullName>
    </recommendedName>
</protein>
<sequence>MVQKFIFILILLTMFSMFNAVQFQKRAASFQECSSQLDSLTVTIQPDSITTYQSDPGLFNISGSLSKKIIDNNTLLVVAFGNATGENLLVTPNAFIACYENINPPCPINSGVQFHMEQVLLPVPTDLTSISTYVIIISMGVLVNNSLDVYACAYANFTF</sequence>
<evidence type="ECO:0000256" key="1">
    <source>
        <dbReference type="SAM" id="SignalP"/>
    </source>
</evidence>
<feature type="signal peptide" evidence="1">
    <location>
        <begin position="1"/>
        <end position="20"/>
    </location>
</feature>
<accession>A0A397UME6</accession>
<evidence type="ECO:0008006" key="4">
    <source>
        <dbReference type="Google" id="ProtNLM"/>
    </source>
</evidence>
<dbReference type="AlphaFoldDB" id="A0A397UME6"/>
<dbReference type="EMBL" id="QKWP01001525">
    <property type="protein sequence ID" value="RIB08316.1"/>
    <property type="molecule type" value="Genomic_DNA"/>
</dbReference>
<feature type="chain" id="PRO_5017306553" description="Phosphatidylglycerol/phosphatidylinositol transfer protein" evidence="1">
    <location>
        <begin position="21"/>
        <end position="159"/>
    </location>
</feature>